<dbReference type="PRINTS" id="PR00069">
    <property type="entry name" value="ALDKETRDTASE"/>
</dbReference>
<comment type="similarity">
    <text evidence="1">Belongs to the aldo/keto reductase family.</text>
</comment>
<protein>
    <recommendedName>
        <fullName evidence="6">NADP-dependent oxidoreductase domain-containing protein</fullName>
    </recommendedName>
</protein>
<gene>
    <name evidence="7" type="ORF">PLICRDRAFT_46952</name>
</gene>
<dbReference type="PROSITE" id="PS00063">
    <property type="entry name" value="ALDOKETO_REDUCTASE_3"/>
    <property type="match status" value="1"/>
</dbReference>
<dbReference type="PANTHER" id="PTHR43827:SF13">
    <property type="entry name" value="ALDO_KETO REDUCTASE FAMILY PROTEIN"/>
    <property type="match status" value="1"/>
</dbReference>
<evidence type="ECO:0000259" key="6">
    <source>
        <dbReference type="Pfam" id="PF00248"/>
    </source>
</evidence>
<dbReference type="OrthoDB" id="416253at2759"/>
<dbReference type="InterPro" id="IPR023210">
    <property type="entry name" value="NADP_OxRdtase_dom"/>
</dbReference>
<dbReference type="FunFam" id="3.20.20.100:FF:000015">
    <property type="entry name" value="Oxidoreductase, aldo/keto reductase family"/>
    <property type="match status" value="1"/>
</dbReference>
<evidence type="ECO:0000256" key="5">
    <source>
        <dbReference type="PIRSR" id="PIRSR000097-3"/>
    </source>
</evidence>
<dbReference type="InterPro" id="IPR020471">
    <property type="entry name" value="AKR"/>
</dbReference>
<feature type="active site" description="Proton donor" evidence="3">
    <location>
        <position position="61"/>
    </location>
</feature>
<name>A0A0C9T6R6_PLICR</name>
<sequence>MSIAAVQSALPSGLASTVKLGTSGVAIPILGFGVFENDDCTPACTTALQLGYRHIDTARYYENEAGVGKAVRDSGIPRESVFITSKIYHPDFGYDSAREAVQDSFDNLACGPFDLYLIHSPLSGRDKRLETYRALLDARKDGLVRAVGVSNYGVKHLEEIKAAGYEMPAVNQVELHPFCQQRPIVEYCNANGIVVEAYSPLAQGKKMDDPVLAEVARETGKTIAQVLIRWSLQHGFIPLPKSATPARIAQNADIFDFALDGPQMAKLDALDRGKEGSVTWNPVDAE</sequence>
<keyword evidence="2" id="KW-0560">Oxidoreductase</keyword>
<feature type="domain" description="NADP-dependent oxidoreductase" evidence="6">
    <location>
        <begin position="36"/>
        <end position="271"/>
    </location>
</feature>
<evidence type="ECO:0000256" key="3">
    <source>
        <dbReference type="PIRSR" id="PIRSR000097-1"/>
    </source>
</evidence>
<dbReference type="InterPro" id="IPR018170">
    <property type="entry name" value="Aldo/ket_reductase_CS"/>
</dbReference>
<reference evidence="7 8" key="1">
    <citation type="submission" date="2014-06" db="EMBL/GenBank/DDBJ databases">
        <title>Evolutionary Origins and Diversification of the Mycorrhizal Mutualists.</title>
        <authorList>
            <consortium name="DOE Joint Genome Institute"/>
            <consortium name="Mycorrhizal Genomics Consortium"/>
            <person name="Kohler A."/>
            <person name="Kuo A."/>
            <person name="Nagy L.G."/>
            <person name="Floudas D."/>
            <person name="Copeland A."/>
            <person name="Barry K.W."/>
            <person name="Cichocki N."/>
            <person name="Veneault-Fourrey C."/>
            <person name="LaButti K."/>
            <person name="Lindquist E.A."/>
            <person name="Lipzen A."/>
            <person name="Lundell T."/>
            <person name="Morin E."/>
            <person name="Murat C."/>
            <person name="Riley R."/>
            <person name="Ohm R."/>
            <person name="Sun H."/>
            <person name="Tunlid A."/>
            <person name="Henrissat B."/>
            <person name="Grigoriev I.V."/>
            <person name="Hibbett D.S."/>
            <person name="Martin F."/>
        </authorList>
    </citation>
    <scope>NUCLEOTIDE SEQUENCE [LARGE SCALE GENOMIC DNA]</scope>
    <source>
        <strain evidence="7 8">FD-325 SS-3</strain>
    </source>
</reference>
<dbReference type="PROSITE" id="PS00062">
    <property type="entry name" value="ALDOKETO_REDUCTASE_2"/>
    <property type="match status" value="1"/>
</dbReference>
<evidence type="ECO:0000256" key="1">
    <source>
        <dbReference type="ARBA" id="ARBA00007905"/>
    </source>
</evidence>
<dbReference type="PANTHER" id="PTHR43827">
    <property type="entry name" value="2,5-DIKETO-D-GLUCONIC ACID REDUCTASE"/>
    <property type="match status" value="1"/>
</dbReference>
<keyword evidence="8" id="KW-1185">Reference proteome</keyword>
<dbReference type="InterPro" id="IPR036812">
    <property type="entry name" value="NAD(P)_OxRdtase_dom_sf"/>
</dbReference>
<feature type="binding site" evidence="4">
    <location>
        <position position="119"/>
    </location>
    <ligand>
        <name>substrate</name>
    </ligand>
</feature>
<dbReference type="EMBL" id="KN832574">
    <property type="protein sequence ID" value="KII83773.1"/>
    <property type="molecule type" value="Genomic_DNA"/>
</dbReference>
<evidence type="ECO:0000313" key="7">
    <source>
        <dbReference type="EMBL" id="KII83773.1"/>
    </source>
</evidence>
<dbReference type="AlphaFoldDB" id="A0A0C9T6R6"/>
<evidence type="ECO:0000256" key="2">
    <source>
        <dbReference type="ARBA" id="ARBA00023002"/>
    </source>
</evidence>
<dbReference type="PROSITE" id="PS00798">
    <property type="entry name" value="ALDOKETO_REDUCTASE_1"/>
    <property type="match status" value="1"/>
</dbReference>
<organism evidence="7 8">
    <name type="scientific">Plicaturopsis crispa FD-325 SS-3</name>
    <dbReference type="NCBI Taxonomy" id="944288"/>
    <lineage>
        <taxon>Eukaryota</taxon>
        <taxon>Fungi</taxon>
        <taxon>Dikarya</taxon>
        <taxon>Basidiomycota</taxon>
        <taxon>Agaricomycotina</taxon>
        <taxon>Agaricomycetes</taxon>
        <taxon>Agaricomycetidae</taxon>
        <taxon>Amylocorticiales</taxon>
        <taxon>Amylocorticiaceae</taxon>
        <taxon>Plicatura</taxon>
        <taxon>Plicaturopsis crispa</taxon>
    </lineage>
</organism>
<proteinExistence type="inferred from homology"/>
<dbReference type="CDD" id="cd19071">
    <property type="entry name" value="AKR_AKR1-5-like"/>
    <property type="match status" value="1"/>
</dbReference>
<dbReference type="PIRSF" id="PIRSF000097">
    <property type="entry name" value="AKR"/>
    <property type="match status" value="1"/>
</dbReference>
<accession>A0A0C9T6R6</accession>
<dbReference type="SUPFAM" id="SSF51430">
    <property type="entry name" value="NAD(P)-linked oxidoreductase"/>
    <property type="match status" value="1"/>
</dbReference>
<dbReference type="HOGENOM" id="CLU_023205_0_1_1"/>
<evidence type="ECO:0000313" key="8">
    <source>
        <dbReference type="Proteomes" id="UP000053263"/>
    </source>
</evidence>
<dbReference type="Pfam" id="PF00248">
    <property type="entry name" value="Aldo_ket_red"/>
    <property type="match status" value="1"/>
</dbReference>
<dbReference type="Gene3D" id="3.20.20.100">
    <property type="entry name" value="NADP-dependent oxidoreductase domain"/>
    <property type="match status" value="1"/>
</dbReference>
<evidence type="ECO:0000256" key="4">
    <source>
        <dbReference type="PIRSR" id="PIRSR000097-2"/>
    </source>
</evidence>
<feature type="site" description="Lowers pKa of active site Tyr" evidence="5">
    <location>
        <position position="86"/>
    </location>
</feature>
<dbReference type="Proteomes" id="UP000053263">
    <property type="component" value="Unassembled WGS sequence"/>
</dbReference>
<dbReference type="GO" id="GO:0016491">
    <property type="term" value="F:oxidoreductase activity"/>
    <property type="evidence" value="ECO:0007669"/>
    <property type="project" value="UniProtKB-KW"/>
</dbReference>